<dbReference type="Proteomes" id="UP001595758">
    <property type="component" value="Unassembled WGS sequence"/>
</dbReference>
<proteinExistence type="predicted"/>
<evidence type="ECO:0000313" key="3">
    <source>
        <dbReference type="Proteomes" id="UP001595758"/>
    </source>
</evidence>
<dbReference type="InterPro" id="IPR050592">
    <property type="entry name" value="GDSL_lipolytic_enzyme"/>
</dbReference>
<keyword evidence="2" id="KW-0012">Acyltransferase</keyword>
<dbReference type="Pfam" id="PF00657">
    <property type="entry name" value="Lipase_GDSL"/>
    <property type="match status" value="1"/>
</dbReference>
<dbReference type="EMBL" id="JBHSAB010000029">
    <property type="protein sequence ID" value="MFC3909784.1"/>
    <property type="molecule type" value="Genomic_DNA"/>
</dbReference>
<dbReference type="Gene3D" id="3.40.50.1110">
    <property type="entry name" value="SGNH hydrolase"/>
    <property type="match status" value="1"/>
</dbReference>
<protein>
    <submittedName>
        <fullName evidence="2">Lysophospholipase/glycerophospholipid:cholestero l acyltransferase PlaC</fullName>
    </submittedName>
</protein>
<dbReference type="InterPro" id="IPR036514">
    <property type="entry name" value="SGNH_hydro_sf"/>
</dbReference>
<comment type="caution">
    <text evidence="2">The sequence shown here is derived from an EMBL/GenBank/DDBJ whole genome shotgun (WGS) entry which is preliminary data.</text>
</comment>
<dbReference type="InterPro" id="IPR001087">
    <property type="entry name" value="GDSL"/>
</dbReference>
<keyword evidence="3" id="KW-1185">Reference proteome</keyword>
<dbReference type="NCBIfam" id="NF045907">
    <property type="entry name" value="LplActasePlaCLeg"/>
    <property type="match status" value="1"/>
</dbReference>
<dbReference type="PANTHER" id="PTHR45642:SF139">
    <property type="entry name" value="SGNH HYDROLASE-TYPE ESTERASE DOMAIN-CONTAINING PROTEIN"/>
    <property type="match status" value="1"/>
</dbReference>
<evidence type="ECO:0000313" key="2">
    <source>
        <dbReference type="EMBL" id="MFC3909784.1"/>
    </source>
</evidence>
<dbReference type="GO" id="GO:0016746">
    <property type="term" value="F:acyltransferase activity"/>
    <property type="evidence" value="ECO:0007669"/>
    <property type="project" value="UniProtKB-KW"/>
</dbReference>
<organism evidence="2 3">
    <name type="scientific">Legionella dresdenensis</name>
    <dbReference type="NCBI Taxonomy" id="450200"/>
    <lineage>
        <taxon>Bacteria</taxon>
        <taxon>Pseudomonadati</taxon>
        <taxon>Pseudomonadota</taxon>
        <taxon>Gammaproteobacteria</taxon>
        <taxon>Legionellales</taxon>
        <taxon>Legionellaceae</taxon>
        <taxon>Legionella</taxon>
    </lineage>
</organism>
<keyword evidence="1" id="KW-0732">Signal</keyword>
<dbReference type="CDD" id="cd01846">
    <property type="entry name" value="fatty_acyltransferase_like"/>
    <property type="match status" value="1"/>
</dbReference>
<keyword evidence="2" id="KW-0808">Transferase</keyword>
<name>A0ABV8CHI4_9GAMM</name>
<evidence type="ECO:0000256" key="1">
    <source>
        <dbReference type="ARBA" id="ARBA00022729"/>
    </source>
</evidence>
<dbReference type="SUPFAM" id="SSF52266">
    <property type="entry name" value="SGNH hydrolase"/>
    <property type="match status" value="1"/>
</dbReference>
<sequence>MTYHTRMCAVLCFIVFFIPLTLTAAIPVKSMVIFGDSLSDNGNVNHLLKSLRKDESPAYLVYPFKVFVINKMHDFAAAYHVPQTVLDSGIKVVNHFFDQDLGPLLATLISKVRSVPVIPADPYWQAHFSNGRIWNEYLAPMLGVDREDQRFYYNQAFGGSWAVTYDYQLTVWNLIRHPINTLKTLVVGKLIPPSLGMTVQAYLLVNPKLDPETVYFVFSGANDYVNVLKFEDNYNPAIMSRYVDNVLDGLEAATHRLIQAGAQHVIVLGLPEIGYTPKFVYTTDKDVLNSAVALHNQRLEKRVGDWQRTMPAVDFLYIDMQQFVRNALQNPADYGFRNVSNACIDVKLTSFQPIANSPFAGNYVLHYAQLLRYRDPDFAPDEKNYHVCDNQEDYLFWDEIHPSTRAHNYLAYEICQTMKQHGYQADCQMPGSA</sequence>
<dbReference type="RefSeq" id="WP_382344332.1">
    <property type="nucleotide sequence ID" value="NZ_JBHSAB010000029.1"/>
</dbReference>
<gene>
    <name evidence="2" type="primary">plaC</name>
    <name evidence="2" type="ORF">ACFORL_11950</name>
</gene>
<dbReference type="PANTHER" id="PTHR45642">
    <property type="entry name" value="GDSL ESTERASE/LIPASE EXL3"/>
    <property type="match status" value="1"/>
</dbReference>
<reference evidence="3" key="1">
    <citation type="journal article" date="2019" name="Int. J. Syst. Evol. Microbiol.">
        <title>The Global Catalogue of Microorganisms (GCM) 10K type strain sequencing project: providing services to taxonomists for standard genome sequencing and annotation.</title>
        <authorList>
            <consortium name="The Broad Institute Genomics Platform"/>
            <consortium name="The Broad Institute Genome Sequencing Center for Infectious Disease"/>
            <person name="Wu L."/>
            <person name="Ma J."/>
        </authorList>
    </citation>
    <scope>NUCLEOTIDE SEQUENCE [LARGE SCALE GENOMIC DNA]</scope>
    <source>
        <strain evidence="3">CCUG 59858</strain>
    </source>
</reference>
<accession>A0ABV8CHI4</accession>